<organism evidence="9 10">
    <name type="scientific">Paenibacillus crassostreae</name>
    <dbReference type="NCBI Taxonomy" id="1763538"/>
    <lineage>
        <taxon>Bacteria</taxon>
        <taxon>Bacillati</taxon>
        <taxon>Bacillota</taxon>
        <taxon>Bacilli</taxon>
        <taxon>Bacillales</taxon>
        <taxon>Paenibacillaceae</taxon>
        <taxon>Paenibacillus</taxon>
    </lineage>
</organism>
<keyword evidence="6 7" id="KW-0472">Membrane</keyword>
<evidence type="ECO:0000313" key="10">
    <source>
        <dbReference type="Proteomes" id="UP000077134"/>
    </source>
</evidence>
<dbReference type="GO" id="GO:0055085">
    <property type="term" value="P:transmembrane transport"/>
    <property type="evidence" value="ECO:0007669"/>
    <property type="project" value="InterPro"/>
</dbReference>
<dbReference type="STRING" id="1763538.LPB68_02660"/>
<dbReference type="InterPro" id="IPR035906">
    <property type="entry name" value="MetI-like_sf"/>
</dbReference>
<dbReference type="KEGG" id="pcx:LPB68_02660"/>
<dbReference type="PANTHER" id="PTHR43744">
    <property type="entry name" value="ABC TRANSPORTER PERMEASE PROTEIN MG189-RELATED-RELATED"/>
    <property type="match status" value="1"/>
</dbReference>
<keyword evidence="10" id="KW-1185">Reference proteome</keyword>
<evidence type="ECO:0000259" key="8">
    <source>
        <dbReference type="PROSITE" id="PS50928"/>
    </source>
</evidence>
<dbReference type="PANTHER" id="PTHR43744:SF12">
    <property type="entry name" value="ABC TRANSPORTER PERMEASE PROTEIN MG189-RELATED"/>
    <property type="match status" value="1"/>
</dbReference>
<dbReference type="SUPFAM" id="SSF161098">
    <property type="entry name" value="MetI-like"/>
    <property type="match status" value="1"/>
</dbReference>
<evidence type="ECO:0000256" key="6">
    <source>
        <dbReference type="ARBA" id="ARBA00023136"/>
    </source>
</evidence>
<comment type="caution">
    <text evidence="9">The sequence shown here is derived from an EMBL/GenBank/DDBJ whole genome shotgun (WGS) entry which is preliminary data.</text>
</comment>
<dbReference type="GO" id="GO:0005886">
    <property type="term" value="C:plasma membrane"/>
    <property type="evidence" value="ECO:0007669"/>
    <property type="project" value="UniProtKB-SubCell"/>
</dbReference>
<feature type="transmembrane region" description="Helical" evidence="7">
    <location>
        <begin position="79"/>
        <end position="101"/>
    </location>
</feature>
<keyword evidence="4 7" id="KW-0812">Transmembrane</keyword>
<feature type="transmembrane region" description="Helical" evidence="7">
    <location>
        <begin position="110"/>
        <end position="134"/>
    </location>
</feature>
<comment type="similarity">
    <text evidence="7">Belongs to the binding-protein-dependent transport system permease family.</text>
</comment>
<evidence type="ECO:0000256" key="4">
    <source>
        <dbReference type="ARBA" id="ARBA00022692"/>
    </source>
</evidence>
<keyword evidence="2 7" id="KW-0813">Transport</keyword>
<evidence type="ECO:0000256" key="1">
    <source>
        <dbReference type="ARBA" id="ARBA00004651"/>
    </source>
</evidence>
<protein>
    <submittedName>
        <fullName evidence="9">Sugar ABC transporter ATP-binding protein</fullName>
    </submittedName>
</protein>
<dbReference type="Gene3D" id="1.10.3720.10">
    <property type="entry name" value="MetI-like"/>
    <property type="match status" value="1"/>
</dbReference>
<comment type="subcellular location">
    <subcellularLocation>
        <location evidence="1 7">Cell membrane</location>
        <topology evidence="1 7">Multi-pass membrane protein</topology>
    </subcellularLocation>
</comment>
<feature type="transmembrane region" description="Helical" evidence="7">
    <location>
        <begin position="188"/>
        <end position="210"/>
    </location>
</feature>
<keyword evidence="9" id="KW-0067">ATP-binding</keyword>
<evidence type="ECO:0000256" key="3">
    <source>
        <dbReference type="ARBA" id="ARBA00022475"/>
    </source>
</evidence>
<evidence type="ECO:0000256" key="5">
    <source>
        <dbReference type="ARBA" id="ARBA00022989"/>
    </source>
</evidence>
<sequence length="281" mass="31739">MKSKKLAIVVKNLPIYLLLSFVSILVIFPFFWMVTTALKQQTKIFMFPPQWWPDPFVWSNFSDVFKAQPEFPLYFFNSVYIGVLVTVGTCVFAALAGYAFAKLHFALRHIVFLVLLTGMMIPTEVTAIPMFIWFTKLHLTDTHFPLIVPPMLGAGGMFGVFLLRQFFITVPGELDEAAKIDGCSPWTTFWRIMLPLAGPTLATLAIFTFLHSWDNYFDPLIFISSNHLFTLPVGLKLFTDTAGTEWQLLMAASVMATVPLLVVFFLAQKKFIEGVALTGLK</sequence>
<dbReference type="CDD" id="cd06261">
    <property type="entry name" value="TM_PBP2"/>
    <property type="match status" value="1"/>
</dbReference>
<accession>A0A167DPE9</accession>
<dbReference type="Pfam" id="PF00528">
    <property type="entry name" value="BPD_transp_1"/>
    <property type="match status" value="1"/>
</dbReference>
<dbReference type="EMBL" id="LSFN01000014">
    <property type="protein sequence ID" value="OAB74625.1"/>
    <property type="molecule type" value="Genomic_DNA"/>
</dbReference>
<proteinExistence type="inferred from homology"/>
<reference evidence="9 10" key="1">
    <citation type="submission" date="2016-02" db="EMBL/GenBank/DDBJ databases">
        <title>Paenibacillus sp. LPB0068, isolated from Crassostrea gigas.</title>
        <authorList>
            <person name="Shin S.-K."/>
            <person name="Yi H."/>
        </authorList>
    </citation>
    <scope>NUCLEOTIDE SEQUENCE [LARGE SCALE GENOMIC DNA]</scope>
    <source>
        <strain evidence="9 10">LPB0068</strain>
    </source>
</reference>
<feature type="domain" description="ABC transmembrane type-1" evidence="8">
    <location>
        <begin position="75"/>
        <end position="267"/>
    </location>
</feature>
<keyword evidence="5 7" id="KW-1133">Transmembrane helix</keyword>
<dbReference type="PROSITE" id="PS50928">
    <property type="entry name" value="ABC_TM1"/>
    <property type="match status" value="1"/>
</dbReference>
<name>A0A167DPE9_9BACL</name>
<feature type="transmembrane region" description="Helical" evidence="7">
    <location>
        <begin position="12"/>
        <end position="32"/>
    </location>
</feature>
<evidence type="ECO:0000256" key="2">
    <source>
        <dbReference type="ARBA" id="ARBA00022448"/>
    </source>
</evidence>
<feature type="transmembrane region" description="Helical" evidence="7">
    <location>
        <begin position="246"/>
        <end position="267"/>
    </location>
</feature>
<dbReference type="GO" id="GO:0005524">
    <property type="term" value="F:ATP binding"/>
    <property type="evidence" value="ECO:0007669"/>
    <property type="project" value="UniProtKB-KW"/>
</dbReference>
<gene>
    <name evidence="9" type="ORF">PNBC_11300</name>
</gene>
<dbReference type="InterPro" id="IPR000515">
    <property type="entry name" value="MetI-like"/>
</dbReference>
<dbReference type="RefSeq" id="WP_068658110.1">
    <property type="nucleotide sequence ID" value="NZ_CP017770.1"/>
</dbReference>
<dbReference type="AlphaFoldDB" id="A0A167DPE9"/>
<keyword evidence="3" id="KW-1003">Cell membrane</keyword>
<dbReference type="Proteomes" id="UP000077134">
    <property type="component" value="Unassembled WGS sequence"/>
</dbReference>
<evidence type="ECO:0000313" key="9">
    <source>
        <dbReference type="EMBL" id="OAB74625.1"/>
    </source>
</evidence>
<evidence type="ECO:0000256" key="7">
    <source>
        <dbReference type="RuleBase" id="RU363032"/>
    </source>
</evidence>
<dbReference type="OrthoDB" id="9771544at2"/>
<feature type="transmembrane region" description="Helical" evidence="7">
    <location>
        <begin position="146"/>
        <end position="167"/>
    </location>
</feature>
<keyword evidence="9" id="KW-0547">Nucleotide-binding</keyword>